<gene>
    <name evidence="1" type="ORF">E1J24_16330</name>
</gene>
<evidence type="ECO:0000313" key="2">
    <source>
        <dbReference type="Proteomes" id="UP000548771"/>
    </source>
</evidence>
<protein>
    <submittedName>
        <fullName evidence="1">Uncharacterized protein</fullName>
    </submittedName>
</protein>
<dbReference type="EMBL" id="SMDX01000022">
    <property type="protein sequence ID" value="NMI23362.1"/>
    <property type="molecule type" value="Genomic_DNA"/>
</dbReference>
<name>A0AAW9ZWZ0_9XANT</name>
<accession>A0AAW9ZWZ0</accession>
<dbReference type="Proteomes" id="UP000548771">
    <property type="component" value="Unassembled WGS sequence"/>
</dbReference>
<comment type="caution">
    <text evidence="1">The sequence shown here is derived from an EMBL/GenBank/DDBJ whole genome shotgun (WGS) entry which is preliminary data.</text>
</comment>
<sequence>MYADVGRIKFRQAWGDKPCDHSHIEKEYRLGSNTGEYVCTQCGEEKEGFNWNRKVSDASGA</sequence>
<evidence type="ECO:0000313" key="1">
    <source>
        <dbReference type="EMBL" id="NMI23362.1"/>
    </source>
</evidence>
<reference evidence="2" key="1">
    <citation type="journal article" date="2020" name="Syst. Appl. Microbiol.">
        <title>Clarifying the taxonomy of the causal agent of bacterial leaf spot of lettuce through a polyphasic approach reveals that Xanthomonas cynarae Trebaol et al. 2000 emend. Timilsina et al. 2019 is a later heterotypic synonym of Xanthomonas hortorum Vauterin et al. 1995.</title>
        <authorList>
            <person name="Moriniere L."/>
            <person name="Burlet A."/>
            <person name="Rosenthal E.R."/>
            <person name="Nesme X."/>
            <person name="Portier P."/>
            <person name="Bull C.T."/>
            <person name="Lavire C."/>
            <person name="Fischer-Le Saux M."/>
            <person name="Bertolla F."/>
        </authorList>
    </citation>
    <scope>NUCLEOTIDE SEQUENCE [LARGE SCALE GENOMIC DNA]</scope>
    <source>
        <strain evidence="2">CFBP2533</strain>
    </source>
</reference>
<organism evidence="1 2">
    <name type="scientific">Xanthomonas hortorum pv. pelargonii</name>
    <dbReference type="NCBI Taxonomy" id="453602"/>
    <lineage>
        <taxon>Bacteria</taxon>
        <taxon>Pseudomonadati</taxon>
        <taxon>Pseudomonadota</taxon>
        <taxon>Gammaproteobacteria</taxon>
        <taxon>Lysobacterales</taxon>
        <taxon>Lysobacteraceae</taxon>
        <taxon>Xanthomonas</taxon>
    </lineage>
</organism>
<dbReference type="AlphaFoldDB" id="A0AAW9ZWZ0"/>
<proteinExistence type="predicted"/>